<dbReference type="PANTHER" id="PTHR43540:SF1">
    <property type="entry name" value="ISOCHORISMATASE HYDROLASE"/>
    <property type="match status" value="1"/>
</dbReference>
<reference evidence="3 4" key="1">
    <citation type="submission" date="2014-03" db="EMBL/GenBank/DDBJ databases">
        <title>Draft Genome Sequence of Actibacterium mucosum KCTC 23349, a Marine Alphaproteobacterium with Complex Ionic Requirements Isolated from Mediterranean Seawater at Malvarrosa Beach, Valencia, Spain.</title>
        <authorList>
            <person name="Arahal D.R."/>
            <person name="Shao Z."/>
            <person name="Lai Q."/>
            <person name="Pujalte M.J."/>
        </authorList>
    </citation>
    <scope>NUCLEOTIDE SEQUENCE [LARGE SCALE GENOMIC DNA]</scope>
    <source>
        <strain evidence="3 4">KCTC 23349</strain>
    </source>
</reference>
<evidence type="ECO:0000313" key="4">
    <source>
        <dbReference type="Proteomes" id="UP000026249"/>
    </source>
</evidence>
<dbReference type="AlphaFoldDB" id="A0A037ZKI7"/>
<dbReference type="InterPro" id="IPR050272">
    <property type="entry name" value="Isochorismatase-like_hydrls"/>
</dbReference>
<dbReference type="EMBL" id="JFKE01000002">
    <property type="protein sequence ID" value="KAJ56623.1"/>
    <property type="molecule type" value="Genomic_DNA"/>
</dbReference>
<dbReference type="PANTHER" id="PTHR43540">
    <property type="entry name" value="PEROXYUREIDOACRYLATE/UREIDOACRYLATE AMIDOHYDROLASE-RELATED"/>
    <property type="match status" value="1"/>
</dbReference>
<keyword evidence="4" id="KW-1185">Reference proteome</keyword>
<evidence type="ECO:0000259" key="2">
    <source>
        <dbReference type="Pfam" id="PF00857"/>
    </source>
</evidence>
<keyword evidence="1" id="KW-0378">Hydrolase</keyword>
<gene>
    <name evidence="3" type="ORF">ACMU_06680</name>
</gene>
<accession>A0A037ZKI7</accession>
<dbReference type="InterPro" id="IPR036380">
    <property type="entry name" value="Isochorismatase-like_sf"/>
</dbReference>
<comment type="caution">
    <text evidence="3">The sequence shown here is derived from an EMBL/GenBank/DDBJ whole genome shotgun (WGS) entry which is preliminary data.</text>
</comment>
<organism evidence="3 4">
    <name type="scientific">Actibacterium mucosum KCTC 23349</name>
    <dbReference type="NCBI Taxonomy" id="1454373"/>
    <lineage>
        <taxon>Bacteria</taxon>
        <taxon>Pseudomonadati</taxon>
        <taxon>Pseudomonadota</taxon>
        <taxon>Alphaproteobacteria</taxon>
        <taxon>Rhodobacterales</taxon>
        <taxon>Roseobacteraceae</taxon>
        <taxon>Actibacterium</taxon>
    </lineage>
</organism>
<dbReference type="OrthoDB" id="9807387at2"/>
<evidence type="ECO:0000256" key="1">
    <source>
        <dbReference type="ARBA" id="ARBA00022801"/>
    </source>
</evidence>
<dbReference type="RefSeq" id="WP_035256830.1">
    <property type="nucleotide sequence ID" value="NZ_JFKE01000002.1"/>
</dbReference>
<dbReference type="Proteomes" id="UP000026249">
    <property type="component" value="Unassembled WGS sequence"/>
</dbReference>
<feature type="domain" description="Isochorismatase-like" evidence="2">
    <location>
        <begin position="41"/>
        <end position="195"/>
    </location>
</feature>
<dbReference type="SUPFAM" id="SSF52499">
    <property type="entry name" value="Isochorismatase-like hydrolases"/>
    <property type="match status" value="1"/>
</dbReference>
<evidence type="ECO:0000313" key="3">
    <source>
        <dbReference type="EMBL" id="KAJ56623.1"/>
    </source>
</evidence>
<dbReference type="GO" id="GO:0016787">
    <property type="term" value="F:hydrolase activity"/>
    <property type="evidence" value="ECO:0007669"/>
    <property type="project" value="UniProtKB-KW"/>
</dbReference>
<protein>
    <submittedName>
        <fullName evidence="3">Isochorismatase</fullName>
    </submittedName>
</protein>
<dbReference type="STRING" id="1454373.ACMU_06680"/>
<dbReference type="CDD" id="cd00431">
    <property type="entry name" value="cysteine_hydrolases"/>
    <property type="match status" value="1"/>
</dbReference>
<proteinExistence type="predicted"/>
<dbReference type="Pfam" id="PF00857">
    <property type="entry name" value="Isochorismatase"/>
    <property type="match status" value="1"/>
</dbReference>
<name>A0A037ZKI7_9RHOB</name>
<sequence length="206" mass="21924">MTVLYVLVLVFVGFVAWLVLGIRQIGTVSQGAPVGERPGKALLLIDLQTVFWDTGPYTDDQKTAARSAILRAVETARAQGQPVIALRQEWSRPATRMVARLFMKGQALAGSPGIGIAAPFHGLADHVIVKRVQDGFETGALDALLDRLQVGQLQIAGLDLNYCVLKTALAARNRGFVVRIDTAATLAAAPADKAQDQLRAAGVALT</sequence>
<dbReference type="Gene3D" id="3.40.50.850">
    <property type="entry name" value="Isochorismatase-like"/>
    <property type="match status" value="1"/>
</dbReference>
<dbReference type="InterPro" id="IPR000868">
    <property type="entry name" value="Isochorismatase-like_dom"/>
</dbReference>